<name>A0A067JQG4_JATCU</name>
<keyword evidence="1" id="KW-1133">Transmembrane helix</keyword>
<dbReference type="EMBL" id="KK915564">
    <property type="protein sequence ID" value="KDP21754.1"/>
    <property type="molecule type" value="Genomic_DNA"/>
</dbReference>
<organism evidence="2 3">
    <name type="scientific">Jatropha curcas</name>
    <name type="common">Barbados nut</name>
    <dbReference type="NCBI Taxonomy" id="180498"/>
    <lineage>
        <taxon>Eukaryota</taxon>
        <taxon>Viridiplantae</taxon>
        <taxon>Streptophyta</taxon>
        <taxon>Embryophyta</taxon>
        <taxon>Tracheophyta</taxon>
        <taxon>Spermatophyta</taxon>
        <taxon>Magnoliopsida</taxon>
        <taxon>eudicotyledons</taxon>
        <taxon>Gunneridae</taxon>
        <taxon>Pentapetalae</taxon>
        <taxon>rosids</taxon>
        <taxon>fabids</taxon>
        <taxon>Malpighiales</taxon>
        <taxon>Euphorbiaceae</taxon>
        <taxon>Crotonoideae</taxon>
        <taxon>Jatropheae</taxon>
        <taxon>Jatropha</taxon>
    </lineage>
</organism>
<gene>
    <name evidence="2" type="ORF">JCGZ_03261</name>
</gene>
<keyword evidence="3" id="KW-1185">Reference proteome</keyword>
<reference evidence="2 3" key="1">
    <citation type="journal article" date="2014" name="PLoS ONE">
        <title>Global Analysis of Gene Expression Profiles in Physic Nut (Jatropha curcas L.) Seedlings Exposed to Salt Stress.</title>
        <authorList>
            <person name="Zhang L."/>
            <person name="Zhang C."/>
            <person name="Wu P."/>
            <person name="Chen Y."/>
            <person name="Li M."/>
            <person name="Jiang H."/>
            <person name="Wu G."/>
        </authorList>
    </citation>
    <scope>NUCLEOTIDE SEQUENCE [LARGE SCALE GENOMIC DNA]</scope>
    <source>
        <strain evidence="3">cv. GZQX0401</strain>
        <tissue evidence="2">Young leaves</tissue>
    </source>
</reference>
<accession>A0A067JQG4</accession>
<evidence type="ECO:0000313" key="2">
    <source>
        <dbReference type="EMBL" id="KDP21754.1"/>
    </source>
</evidence>
<sequence length="131" mass="14896">MSPPGFTHLYEVARLKLIVAGLSDEQVEVRELNEVVMRVAELDIGQLLMKKPQILTARTQRRQLQTRLEGAAPAYFCLFFFFPIVFGPGFVDACLYAPTYPSDDTRMRNEGLLLSRSLLIQGFKLDQLKCI</sequence>
<proteinExistence type="predicted"/>
<keyword evidence="1" id="KW-0812">Transmembrane</keyword>
<evidence type="ECO:0000313" key="3">
    <source>
        <dbReference type="Proteomes" id="UP000027138"/>
    </source>
</evidence>
<evidence type="ECO:0000256" key="1">
    <source>
        <dbReference type="SAM" id="Phobius"/>
    </source>
</evidence>
<dbReference type="Proteomes" id="UP000027138">
    <property type="component" value="Unassembled WGS sequence"/>
</dbReference>
<protein>
    <submittedName>
        <fullName evidence="2">Uncharacterized protein</fullName>
    </submittedName>
</protein>
<feature type="transmembrane region" description="Helical" evidence="1">
    <location>
        <begin position="71"/>
        <end position="91"/>
    </location>
</feature>
<dbReference type="AlphaFoldDB" id="A0A067JQG4"/>
<keyword evidence="1" id="KW-0472">Membrane</keyword>